<name>A0AAP2CIP4_9BACT</name>
<keyword evidence="4" id="KW-1185">Reference proteome</keyword>
<dbReference type="AlphaFoldDB" id="A0AAP2CIP4"/>
<dbReference type="EMBL" id="JAHCMY010000003">
    <property type="protein sequence ID" value="MBS9523976.1"/>
    <property type="molecule type" value="Genomic_DNA"/>
</dbReference>
<evidence type="ECO:0000313" key="4">
    <source>
        <dbReference type="Proteomes" id="UP001319104"/>
    </source>
</evidence>
<feature type="transmembrane region" description="Helical" evidence="1">
    <location>
        <begin position="76"/>
        <end position="95"/>
    </location>
</feature>
<keyword evidence="1" id="KW-1133">Transmembrane helix</keyword>
<proteinExistence type="predicted"/>
<evidence type="ECO:0000256" key="2">
    <source>
        <dbReference type="SAM" id="SignalP"/>
    </source>
</evidence>
<evidence type="ECO:0000313" key="3">
    <source>
        <dbReference type="EMBL" id="MBS9523976.1"/>
    </source>
</evidence>
<keyword evidence="2" id="KW-0732">Signal</keyword>
<organism evidence="3 4">
    <name type="scientific">Litoribacter ruber</name>
    <dbReference type="NCBI Taxonomy" id="702568"/>
    <lineage>
        <taxon>Bacteria</taxon>
        <taxon>Pseudomonadati</taxon>
        <taxon>Bacteroidota</taxon>
        <taxon>Cytophagia</taxon>
        <taxon>Cytophagales</taxon>
        <taxon>Cyclobacteriaceae</taxon>
        <taxon>Litoribacter</taxon>
    </lineage>
</organism>
<keyword evidence="1" id="KW-0472">Membrane</keyword>
<evidence type="ECO:0000256" key="1">
    <source>
        <dbReference type="SAM" id="Phobius"/>
    </source>
</evidence>
<dbReference type="RefSeq" id="WP_213944843.1">
    <property type="nucleotide sequence ID" value="NZ_JAHCMY010000003.1"/>
</dbReference>
<reference evidence="3 4" key="1">
    <citation type="submission" date="2021-05" db="EMBL/GenBank/DDBJ databases">
        <authorList>
            <person name="Zhang Z.D."/>
            <person name="Osman G."/>
        </authorList>
    </citation>
    <scope>NUCLEOTIDE SEQUENCE [LARGE SCALE GENOMIC DNA]</scope>
    <source>
        <strain evidence="3 4">KCTC 32217</strain>
    </source>
</reference>
<gene>
    <name evidence="3" type="ORF">KI659_08105</name>
</gene>
<accession>A0AAP2CIP4</accession>
<protein>
    <submittedName>
        <fullName evidence="3">Uncharacterized protein</fullName>
    </submittedName>
</protein>
<sequence length="295" mass="32566">MKHLFTLLIVLMVSNAFAQDGFVETKYSRNFSFAGTNRIQHSVNEIDLDDESLSELFQGNALSYNLLENGRRDKRIGVPLNIAGGVGLIASLVLINRNNINSNETSFQTHDWVFLSSIFVETMGSLYINSYLRNRLRAVNNYNRTQFEEMGAGNMGSFIELEYGQTPFRYFSYIQDGHRMNNHELTDILAEDANLKDIILKANRQRGIGVGLVTAGGVGLVAGTVLLFENERAGLVVGGASFVSLISGSILLNASRANRQSAVNLYNRQLFQSASGMSNLHLNLNPTNGGVVLNF</sequence>
<feature type="transmembrane region" description="Helical" evidence="1">
    <location>
        <begin position="208"/>
        <end position="228"/>
    </location>
</feature>
<comment type="caution">
    <text evidence="3">The sequence shown here is derived from an EMBL/GenBank/DDBJ whole genome shotgun (WGS) entry which is preliminary data.</text>
</comment>
<dbReference type="Proteomes" id="UP001319104">
    <property type="component" value="Unassembled WGS sequence"/>
</dbReference>
<keyword evidence="1" id="KW-0812">Transmembrane</keyword>
<feature type="signal peptide" evidence="2">
    <location>
        <begin position="1"/>
        <end position="18"/>
    </location>
</feature>
<feature type="chain" id="PRO_5042937193" evidence="2">
    <location>
        <begin position="19"/>
        <end position="295"/>
    </location>
</feature>
<feature type="transmembrane region" description="Helical" evidence="1">
    <location>
        <begin position="234"/>
        <end position="252"/>
    </location>
</feature>